<dbReference type="PANTHER" id="PTHR36617:SF15">
    <property type="entry name" value="REVERSE TRANSCRIPTASE ZINC-BINDING DOMAIN-CONTAINING PROTEIN"/>
    <property type="match status" value="1"/>
</dbReference>
<feature type="domain" description="Reverse transcriptase zinc-binding" evidence="1">
    <location>
        <begin position="184"/>
        <end position="270"/>
    </location>
</feature>
<dbReference type="PANTHER" id="PTHR36617">
    <property type="entry name" value="PROTEIN, PUTATIVE-RELATED"/>
    <property type="match status" value="1"/>
</dbReference>
<dbReference type="Pfam" id="PF13966">
    <property type="entry name" value="zf-RVT"/>
    <property type="match status" value="1"/>
</dbReference>
<dbReference type="GO" id="GO:0003964">
    <property type="term" value="F:RNA-directed DNA polymerase activity"/>
    <property type="evidence" value="ECO:0007669"/>
    <property type="project" value="UniProtKB-KW"/>
</dbReference>
<proteinExistence type="predicted"/>
<keyword evidence="2" id="KW-0548">Nucleotidyltransferase</keyword>
<evidence type="ECO:0000313" key="2">
    <source>
        <dbReference type="EMBL" id="GJS89127.1"/>
    </source>
</evidence>
<dbReference type="InterPro" id="IPR026960">
    <property type="entry name" value="RVT-Znf"/>
</dbReference>
<accession>A0ABQ4ZJK0</accession>
<keyword evidence="2" id="KW-0808">Transferase</keyword>
<dbReference type="Proteomes" id="UP001151760">
    <property type="component" value="Unassembled WGS sequence"/>
</dbReference>
<reference evidence="2" key="1">
    <citation type="journal article" date="2022" name="Int. J. Mol. Sci.">
        <title>Draft Genome of Tanacetum Coccineum: Genomic Comparison of Closely Related Tanacetum-Family Plants.</title>
        <authorList>
            <person name="Yamashiro T."/>
            <person name="Shiraishi A."/>
            <person name="Nakayama K."/>
            <person name="Satake H."/>
        </authorList>
    </citation>
    <scope>NUCLEOTIDE SEQUENCE</scope>
</reference>
<evidence type="ECO:0000259" key="1">
    <source>
        <dbReference type="Pfam" id="PF13966"/>
    </source>
</evidence>
<keyword evidence="2" id="KW-0695">RNA-directed DNA polymerase</keyword>
<organism evidence="2 3">
    <name type="scientific">Tanacetum coccineum</name>
    <dbReference type="NCBI Taxonomy" id="301880"/>
    <lineage>
        <taxon>Eukaryota</taxon>
        <taxon>Viridiplantae</taxon>
        <taxon>Streptophyta</taxon>
        <taxon>Embryophyta</taxon>
        <taxon>Tracheophyta</taxon>
        <taxon>Spermatophyta</taxon>
        <taxon>Magnoliopsida</taxon>
        <taxon>eudicotyledons</taxon>
        <taxon>Gunneridae</taxon>
        <taxon>Pentapetalae</taxon>
        <taxon>asterids</taxon>
        <taxon>campanulids</taxon>
        <taxon>Asterales</taxon>
        <taxon>Asteraceae</taxon>
        <taxon>Asteroideae</taxon>
        <taxon>Anthemideae</taxon>
        <taxon>Anthemidinae</taxon>
        <taxon>Tanacetum</taxon>
    </lineage>
</organism>
<protein>
    <submittedName>
        <fullName evidence="2">RNA-directed DNA polymerase, eukaryota, reverse transcriptase zinc-binding domain protein</fullName>
    </submittedName>
</protein>
<gene>
    <name evidence="2" type="ORF">Tco_0771763</name>
</gene>
<name>A0ABQ4ZJK0_9ASTR</name>
<evidence type="ECO:0000313" key="3">
    <source>
        <dbReference type="Proteomes" id="UP001151760"/>
    </source>
</evidence>
<sequence length="378" mass="43982">MLAKWWWRFHIEPNALWCKVIKSIHGPSGGLHDNSNLKANSGLWYHIMKLKDDLATLEINLSSLFMKKVENGNDTSFWHDKWMDGDPLCASFPRLYRLESNKCCCVSDRCPTPRGYDIEPLIVDFGPLGLDNPPGLNFHWAWCRSIRSINEVEEHNNLVSILTILHLYVTEDTWVCSIDSSRKFSVRGMINLIIIAHHTLVPSSPTRWNNISPAKININSWRVLNKRLPTRINLDRMGVDLDSVRCPMCDEDVEMKDHVFVSCKIATDNWKEVAKWWKIPYDSSFHLHDVIHMAENTIISPKLVKFLDVVVETPIWITMKFRNNMVFSKKRLSKNLLLNDIKLMSYAWVSSRYRKACLNWLEWLIYPCNAISFSCNSS</sequence>
<reference evidence="2" key="2">
    <citation type="submission" date="2022-01" db="EMBL/GenBank/DDBJ databases">
        <authorList>
            <person name="Yamashiro T."/>
            <person name="Shiraishi A."/>
            <person name="Satake H."/>
            <person name="Nakayama K."/>
        </authorList>
    </citation>
    <scope>NUCLEOTIDE SEQUENCE</scope>
</reference>
<dbReference type="EMBL" id="BQNB010011327">
    <property type="protein sequence ID" value="GJS89127.1"/>
    <property type="molecule type" value="Genomic_DNA"/>
</dbReference>
<comment type="caution">
    <text evidence="2">The sequence shown here is derived from an EMBL/GenBank/DDBJ whole genome shotgun (WGS) entry which is preliminary data.</text>
</comment>
<keyword evidence="3" id="KW-1185">Reference proteome</keyword>